<dbReference type="PANTHER" id="PTHR31511">
    <property type="entry name" value="PROTEIN CBG23764"/>
    <property type="match status" value="1"/>
</dbReference>
<gene>
    <name evidence="1" type="ORF">FWILDA_LOCUS10074</name>
</gene>
<feature type="non-terminal residue" evidence="1">
    <location>
        <position position="1"/>
    </location>
</feature>
<dbReference type="AlphaFoldDB" id="A0A9W4SU08"/>
<dbReference type="PANTHER" id="PTHR31511:SF12">
    <property type="entry name" value="RHO TERMINATION FACTOR N-TERMINAL DOMAIN-CONTAINING PROTEIN"/>
    <property type="match status" value="1"/>
</dbReference>
<proteinExistence type="predicted"/>
<dbReference type="OrthoDB" id="2421167at2759"/>
<evidence type="ECO:0000313" key="2">
    <source>
        <dbReference type="Proteomes" id="UP001153678"/>
    </source>
</evidence>
<organism evidence="1 2">
    <name type="scientific">Funneliformis geosporum</name>
    <dbReference type="NCBI Taxonomy" id="1117311"/>
    <lineage>
        <taxon>Eukaryota</taxon>
        <taxon>Fungi</taxon>
        <taxon>Fungi incertae sedis</taxon>
        <taxon>Mucoromycota</taxon>
        <taxon>Glomeromycotina</taxon>
        <taxon>Glomeromycetes</taxon>
        <taxon>Glomerales</taxon>
        <taxon>Glomeraceae</taxon>
        <taxon>Funneliformis</taxon>
    </lineage>
</organism>
<dbReference type="EMBL" id="CAMKVN010002515">
    <property type="protein sequence ID" value="CAI2181415.1"/>
    <property type="molecule type" value="Genomic_DNA"/>
</dbReference>
<keyword evidence="2" id="KW-1185">Reference proteome</keyword>
<reference evidence="1" key="1">
    <citation type="submission" date="2022-08" db="EMBL/GenBank/DDBJ databases">
        <authorList>
            <person name="Kallberg Y."/>
            <person name="Tangrot J."/>
            <person name="Rosling A."/>
        </authorList>
    </citation>
    <scope>NUCLEOTIDE SEQUENCE</scope>
    <source>
        <strain evidence="1">Wild A</strain>
    </source>
</reference>
<accession>A0A9W4SU08</accession>
<evidence type="ECO:0000313" key="1">
    <source>
        <dbReference type="EMBL" id="CAI2181415.1"/>
    </source>
</evidence>
<sequence>LHLDEYNEKLDLAFEYSIIAKTFERYKSMKIEEQLALVYCKGVYPYNYIDSHNRFQETELPPIHEFYSTLKADVWTEFQKMSMEYYEVNTSHYVSAPSLSWNGMLKISGIRIELFTDMTMHDFTKKAKLGGISMACQ</sequence>
<comment type="caution">
    <text evidence="1">The sequence shown here is derived from an EMBL/GenBank/DDBJ whole genome shotgun (WGS) entry which is preliminary data.</text>
</comment>
<name>A0A9W4SU08_9GLOM</name>
<protein>
    <submittedName>
        <fullName evidence="1">17026_t:CDS:1</fullName>
    </submittedName>
</protein>
<dbReference type="Proteomes" id="UP001153678">
    <property type="component" value="Unassembled WGS sequence"/>
</dbReference>